<dbReference type="GO" id="GO:0000981">
    <property type="term" value="F:DNA-binding transcription factor activity, RNA polymerase II-specific"/>
    <property type="evidence" value="ECO:0007669"/>
    <property type="project" value="TreeGrafter"/>
</dbReference>
<dbReference type="STRING" id="56216.A0A1A6GSS2"/>
<evidence type="ECO:0000313" key="9">
    <source>
        <dbReference type="EMBL" id="OBS69221.1"/>
    </source>
</evidence>
<keyword evidence="6" id="KW-0539">Nucleus</keyword>
<evidence type="ECO:0000256" key="7">
    <source>
        <dbReference type="PROSITE-ProRule" id="PRU00042"/>
    </source>
</evidence>
<dbReference type="InterPro" id="IPR050717">
    <property type="entry name" value="C2H2-ZF_Transcription_Reg"/>
</dbReference>
<dbReference type="AlphaFoldDB" id="A0A1A6GSS2"/>
<dbReference type="Gene3D" id="3.30.160.60">
    <property type="entry name" value="Classic Zinc Finger"/>
    <property type="match status" value="3"/>
</dbReference>
<keyword evidence="5" id="KW-0862">Zinc</keyword>
<proteinExistence type="predicted"/>
<evidence type="ECO:0000256" key="1">
    <source>
        <dbReference type="ARBA" id="ARBA00004123"/>
    </source>
</evidence>
<evidence type="ECO:0000259" key="8">
    <source>
        <dbReference type="PROSITE" id="PS50157"/>
    </source>
</evidence>
<keyword evidence="10" id="KW-1185">Reference proteome</keyword>
<feature type="domain" description="C2H2-type" evidence="8">
    <location>
        <begin position="47"/>
        <end position="74"/>
    </location>
</feature>
<keyword evidence="3" id="KW-0677">Repeat</keyword>
<feature type="domain" description="C2H2-type" evidence="8">
    <location>
        <begin position="19"/>
        <end position="46"/>
    </location>
</feature>
<dbReference type="FunFam" id="3.30.160.60:FF:001498">
    <property type="entry name" value="Zinc finger protein 404"/>
    <property type="match status" value="1"/>
</dbReference>
<dbReference type="SMART" id="SM00355">
    <property type="entry name" value="ZnF_C2H2"/>
    <property type="match status" value="3"/>
</dbReference>
<evidence type="ECO:0000256" key="2">
    <source>
        <dbReference type="ARBA" id="ARBA00022723"/>
    </source>
</evidence>
<dbReference type="GO" id="GO:0000977">
    <property type="term" value="F:RNA polymerase II transcription regulatory region sequence-specific DNA binding"/>
    <property type="evidence" value="ECO:0007669"/>
    <property type="project" value="TreeGrafter"/>
</dbReference>
<dbReference type="PROSITE" id="PS00028">
    <property type="entry name" value="ZINC_FINGER_C2H2_1"/>
    <property type="match status" value="3"/>
</dbReference>
<feature type="domain" description="C2H2-type" evidence="8">
    <location>
        <begin position="75"/>
        <end position="102"/>
    </location>
</feature>
<evidence type="ECO:0000256" key="6">
    <source>
        <dbReference type="ARBA" id="ARBA00023242"/>
    </source>
</evidence>
<accession>A0A1A6GSS2</accession>
<dbReference type="FunFam" id="3.30.160.60:FF:002295">
    <property type="entry name" value="ZFP37 zinc finger protein"/>
    <property type="match status" value="1"/>
</dbReference>
<dbReference type="PANTHER" id="PTHR14196:SF14">
    <property type="entry name" value="ZINC FINGER PROTEIN 721-LIKE"/>
    <property type="match status" value="1"/>
</dbReference>
<dbReference type="PROSITE" id="PS50157">
    <property type="entry name" value="ZINC_FINGER_C2H2_2"/>
    <property type="match status" value="3"/>
</dbReference>
<keyword evidence="2" id="KW-0479">Metal-binding</keyword>
<dbReference type="InterPro" id="IPR013087">
    <property type="entry name" value="Znf_C2H2_type"/>
</dbReference>
<evidence type="ECO:0000313" key="10">
    <source>
        <dbReference type="Proteomes" id="UP000092124"/>
    </source>
</evidence>
<comment type="caution">
    <text evidence="9">The sequence shown here is derived from an EMBL/GenBank/DDBJ whole genome shotgun (WGS) entry which is preliminary data.</text>
</comment>
<organism evidence="9 10">
    <name type="scientific">Neotoma lepida</name>
    <name type="common">Desert woodrat</name>
    <dbReference type="NCBI Taxonomy" id="56216"/>
    <lineage>
        <taxon>Eukaryota</taxon>
        <taxon>Metazoa</taxon>
        <taxon>Chordata</taxon>
        <taxon>Craniata</taxon>
        <taxon>Vertebrata</taxon>
        <taxon>Euteleostomi</taxon>
        <taxon>Mammalia</taxon>
        <taxon>Eutheria</taxon>
        <taxon>Euarchontoglires</taxon>
        <taxon>Glires</taxon>
        <taxon>Rodentia</taxon>
        <taxon>Myomorpha</taxon>
        <taxon>Muroidea</taxon>
        <taxon>Cricetidae</taxon>
        <taxon>Neotominae</taxon>
        <taxon>Neotoma</taxon>
    </lineage>
</organism>
<dbReference type="FunFam" id="3.30.160.60:FF:001179">
    <property type="entry name" value="zinc finger protein 621 isoform X3"/>
    <property type="match status" value="1"/>
</dbReference>
<dbReference type="InterPro" id="IPR036236">
    <property type="entry name" value="Znf_C2H2_sf"/>
</dbReference>
<dbReference type="Proteomes" id="UP000092124">
    <property type="component" value="Unassembled WGS sequence"/>
</dbReference>
<name>A0A1A6GSS2_NEOLE</name>
<dbReference type="PANTHER" id="PTHR14196">
    <property type="entry name" value="ODD-SKIPPED - RELATED"/>
    <property type="match status" value="1"/>
</dbReference>
<gene>
    <name evidence="9" type="ORF">A6R68_02263</name>
</gene>
<dbReference type="Pfam" id="PF00096">
    <property type="entry name" value="zf-C2H2"/>
    <property type="match status" value="1"/>
</dbReference>
<comment type="subcellular location">
    <subcellularLocation>
        <location evidence="1">Nucleus</location>
    </subcellularLocation>
</comment>
<reference evidence="9 10" key="1">
    <citation type="submission" date="2016-06" db="EMBL/GenBank/DDBJ databases">
        <title>The Draft Genome Sequence and Annotation of the Desert Woodrat Neotoma lepida.</title>
        <authorList>
            <person name="Campbell M."/>
            <person name="Oakeson K.F."/>
            <person name="Yandell M."/>
            <person name="Halpert J.R."/>
            <person name="Dearing D."/>
        </authorList>
    </citation>
    <scope>NUCLEOTIDE SEQUENCE [LARGE SCALE GENOMIC DNA]</scope>
    <source>
        <strain evidence="9">417</strain>
        <tissue evidence="9">Liver</tissue>
    </source>
</reference>
<evidence type="ECO:0000256" key="3">
    <source>
        <dbReference type="ARBA" id="ARBA00022737"/>
    </source>
</evidence>
<keyword evidence="4 7" id="KW-0863">Zinc-finger</keyword>
<evidence type="ECO:0000256" key="5">
    <source>
        <dbReference type="ARBA" id="ARBA00022833"/>
    </source>
</evidence>
<dbReference type="GO" id="GO:0008270">
    <property type="term" value="F:zinc ion binding"/>
    <property type="evidence" value="ECO:0007669"/>
    <property type="project" value="UniProtKB-KW"/>
</dbReference>
<evidence type="ECO:0000256" key="4">
    <source>
        <dbReference type="ARBA" id="ARBA00022771"/>
    </source>
</evidence>
<sequence>MAKTWISAVLRKHRRMHTGECQECCKAFGCRSQLIIHQRVHTGEKPYQCLQCGKAFSHKVASLQHQRVHTGEKPHECKVCGKAFKWYRSFVQHRKLHPVERKPTQGSSLQLLGSPTVALHPIQTSSQHPTAARQPRKG</sequence>
<dbReference type="EMBL" id="LZPO01074522">
    <property type="protein sequence ID" value="OBS69221.1"/>
    <property type="molecule type" value="Genomic_DNA"/>
</dbReference>
<dbReference type="GO" id="GO:0005634">
    <property type="term" value="C:nucleus"/>
    <property type="evidence" value="ECO:0007669"/>
    <property type="project" value="UniProtKB-SubCell"/>
</dbReference>
<protein>
    <recommendedName>
        <fullName evidence="8">C2H2-type domain-containing protein</fullName>
    </recommendedName>
</protein>
<dbReference type="SUPFAM" id="SSF57667">
    <property type="entry name" value="beta-beta-alpha zinc fingers"/>
    <property type="match status" value="2"/>
</dbReference>
<dbReference type="OrthoDB" id="8922241at2759"/>